<accession>A0AAX3TBB6</accession>
<dbReference type="InterPro" id="IPR012347">
    <property type="entry name" value="Ferritin-like"/>
</dbReference>
<evidence type="ECO:0000313" key="5">
    <source>
        <dbReference type="Proteomes" id="UP001213504"/>
    </source>
</evidence>
<feature type="domain" description="DUF305" evidence="3">
    <location>
        <begin position="73"/>
        <end position="291"/>
    </location>
</feature>
<feature type="transmembrane region" description="Helical" evidence="2">
    <location>
        <begin position="32"/>
        <end position="52"/>
    </location>
</feature>
<feature type="compositionally biased region" description="Basic and acidic residues" evidence="1">
    <location>
        <begin position="1"/>
        <end position="12"/>
    </location>
</feature>
<feature type="region of interest" description="Disordered" evidence="1">
    <location>
        <begin position="142"/>
        <end position="219"/>
    </location>
</feature>
<keyword evidence="2" id="KW-1133">Transmembrane helix</keyword>
<dbReference type="PANTHER" id="PTHR36933:SF1">
    <property type="entry name" value="SLL0788 PROTEIN"/>
    <property type="match status" value="1"/>
</dbReference>
<dbReference type="AlphaFoldDB" id="A0AAX3TBB6"/>
<keyword evidence="2" id="KW-0472">Membrane</keyword>
<dbReference type="Gene3D" id="1.20.1260.10">
    <property type="match status" value="1"/>
</dbReference>
<dbReference type="Pfam" id="PF03713">
    <property type="entry name" value="DUF305"/>
    <property type="match status" value="1"/>
</dbReference>
<dbReference type="PANTHER" id="PTHR36933">
    <property type="entry name" value="SLL0788 PROTEIN"/>
    <property type="match status" value="1"/>
</dbReference>
<evidence type="ECO:0000313" key="4">
    <source>
        <dbReference type="EMBL" id="WFP26578.1"/>
    </source>
</evidence>
<feature type="compositionally biased region" description="Low complexity" evidence="1">
    <location>
        <begin position="194"/>
        <end position="208"/>
    </location>
</feature>
<evidence type="ECO:0000259" key="3">
    <source>
        <dbReference type="Pfam" id="PF03713"/>
    </source>
</evidence>
<gene>
    <name evidence="4" type="ORF">P9A14_08835</name>
</gene>
<dbReference type="Proteomes" id="UP001213504">
    <property type="component" value="Chromosome"/>
</dbReference>
<keyword evidence="2" id="KW-0812">Transmembrane</keyword>
<dbReference type="EMBL" id="CP121270">
    <property type="protein sequence ID" value="WFP26578.1"/>
    <property type="molecule type" value="Genomic_DNA"/>
</dbReference>
<name>A0AAX3TBB6_9ACTN</name>
<dbReference type="RefSeq" id="WP_165630231.1">
    <property type="nucleotide sequence ID" value="NZ_CP121270.1"/>
</dbReference>
<proteinExistence type="predicted"/>
<organism evidence="4 5">
    <name type="scientific">Gordonia hongkongensis</name>
    <dbReference type="NCBI Taxonomy" id="1701090"/>
    <lineage>
        <taxon>Bacteria</taxon>
        <taxon>Bacillati</taxon>
        <taxon>Actinomycetota</taxon>
        <taxon>Actinomycetes</taxon>
        <taxon>Mycobacteriales</taxon>
        <taxon>Gordoniaceae</taxon>
        <taxon>Gordonia</taxon>
    </lineage>
</organism>
<feature type="compositionally biased region" description="Basic and acidic residues" evidence="1">
    <location>
        <begin position="149"/>
        <end position="193"/>
    </location>
</feature>
<dbReference type="InterPro" id="IPR005183">
    <property type="entry name" value="DUF305_CopM-like"/>
</dbReference>
<evidence type="ECO:0000256" key="2">
    <source>
        <dbReference type="SAM" id="Phobius"/>
    </source>
</evidence>
<evidence type="ECO:0000256" key="1">
    <source>
        <dbReference type="SAM" id="MobiDB-lite"/>
    </source>
</evidence>
<sequence length="302" mass="31894">MTDNSDRPESRDGTTTPEGPDDTAEPSSRPRILLALGGAALLLFGLGLGLLIQASLADDSTGDDSPAANSAAVGFAQDMTRHHEQGVELAAIELEHGTDPEVRSMAFDILTAQSNEIGQMQSWLTRWGQPVTNPGATMAWMGHGGSETNGHDHSDPADHTAGGHDHGHGGDGGSDHGDMDHGDMDHGDMDHGDMSAPSSGAPAAGAADSDAEQPPMPGMATSAEMQQFRAMRGPEVDIRFLQLMLRHHEGGLHMMEYAADPANVEQAYVRDLASSMKRTQDKEIAIITQMLALRGAQPLPLN</sequence>
<reference evidence="4" key="1">
    <citation type="submission" date="2023-04" db="EMBL/GenBank/DDBJ databases">
        <title>Complete genome sequence of a phthalic acid esters degrading bacterial strain.</title>
        <authorList>
            <person name="Weng L."/>
            <person name="Jia Y."/>
            <person name="Ren L."/>
        </authorList>
    </citation>
    <scope>NUCLEOTIDE SEQUENCE</scope>
    <source>
        <strain evidence="4">RL-LY01</strain>
    </source>
</reference>
<protein>
    <submittedName>
        <fullName evidence="4">DUF305 domain-containing protein</fullName>
    </submittedName>
</protein>
<feature type="region of interest" description="Disordered" evidence="1">
    <location>
        <begin position="1"/>
        <end position="28"/>
    </location>
</feature>